<gene>
    <name evidence="1" type="ORF">TRAPUB_11977</name>
</gene>
<comment type="caution">
    <text evidence="1">The sequence shown here is derived from an EMBL/GenBank/DDBJ whole genome shotgun (WGS) entry which is preliminary data.</text>
</comment>
<protein>
    <recommendedName>
        <fullName evidence="3">Tocopherol cyclase, chloroplastic</fullName>
    </recommendedName>
</protein>
<sequence>MFGQDHFAPHSSRKFEGYYTRTETEDGATIAVIFCWIKRAKHRPNLALVLYSPPPSKHDRDAPQIPAFKYQFFPDTLDVLVGEHTPGQPQTFTITAPGIGVMKVSPTTIEYDIAVPAHALRLHLLLTAHTSWSRASPLAGPMGALLLPLSHFLPLCWHVRSTRSAAAYTLAHAGAEIHGTGRAHPEKNWGTAFPAGWIWAQAFSADGARTLCLAGGAALPGVPLQAYLVGYRSPRCGQWDFRPPFALALGWLSPFMWARHDSRNGEVELDVATWTRRLRVRIAAPTESFVGVTAPLKDGHALDYGYESFQATVRVDAWTRSWPWAGWELVEEAVLGENADGVACGALEFGGAFSHLVDA</sequence>
<evidence type="ECO:0000313" key="1">
    <source>
        <dbReference type="EMBL" id="OJT11505.1"/>
    </source>
</evidence>
<dbReference type="PANTHER" id="PTHR35309:SF4">
    <property type="entry name" value="TOCOPHEROL CYCLASE"/>
    <property type="match status" value="1"/>
</dbReference>
<dbReference type="InterPro" id="IPR025893">
    <property type="entry name" value="Tocopherol_cyclase"/>
</dbReference>
<dbReference type="AlphaFoldDB" id="A0A1M2VV73"/>
<keyword evidence="2" id="KW-1185">Reference proteome</keyword>
<evidence type="ECO:0008006" key="3">
    <source>
        <dbReference type="Google" id="ProtNLM"/>
    </source>
</evidence>
<reference evidence="1 2" key="1">
    <citation type="submission" date="2016-10" db="EMBL/GenBank/DDBJ databases">
        <title>Genome sequence of the basidiomycete white-rot fungus Trametes pubescens.</title>
        <authorList>
            <person name="Makela M.R."/>
            <person name="Granchi Z."/>
            <person name="Peng M."/>
            <person name="De Vries R.P."/>
            <person name="Grigoriev I."/>
            <person name="Riley R."/>
            <person name="Hilden K."/>
        </authorList>
    </citation>
    <scope>NUCLEOTIDE SEQUENCE [LARGE SCALE GENOMIC DNA]</scope>
    <source>
        <strain evidence="1 2">FBCC735</strain>
    </source>
</reference>
<dbReference type="PANTHER" id="PTHR35309">
    <property type="match status" value="1"/>
</dbReference>
<dbReference type="EMBL" id="MNAD01000630">
    <property type="protein sequence ID" value="OJT11505.1"/>
    <property type="molecule type" value="Genomic_DNA"/>
</dbReference>
<name>A0A1M2VV73_TRAPU</name>
<accession>A0A1M2VV73</accession>
<dbReference type="OrthoDB" id="5421239at2759"/>
<dbReference type="OMA" id="TIHQEKN"/>
<dbReference type="GO" id="GO:0009976">
    <property type="term" value="F:tocopherol cyclase activity"/>
    <property type="evidence" value="ECO:0007669"/>
    <property type="project" value="InterPro"/>
</dbReference>
<evidence type="ECO:0000313" key="2">
    <source>
        <dbReference type="Proteomes" id="UP000184267"/>
    </source>
</evidence>
<dbReference type="Proteomes" id="UP000184267">
    <property type="component" value="Unassembled WGS sequence"/>
</dbReference>
<organism evidence="1 2">
    <name type="scientific">Trametes pubescens</name>
    <name type="common">White-rot fungus</name>
    <dbReference type="NCBI Taxonomy" id="154538"/>
    <lineage>
        <taxon>Eukaryota</taxon>
        <taxon>Fungi</taxon>
        <taxon>Dikarya</taxon>
        <taxon>Basidiomycota</taxon>
        <taxon>Agaricomycotina</taxon>
        <taxon>Agaricomycetes</taxon>
        <taxon>Polyporales</taxon>
        <taxon>Polyporaceae</taxon>
        <taxon>Trametes</taxon>
    </lineage>
</organism>
<proteinExistence type="predicted"/>